<protein>
    <submittedName>
        <fullName evidence="1">Uncharacterized protein</fullName>
    </submittedName>
</protein>
<keyword evidence="1" id="KW-0614">Plasmid</keyword>
<proteinExistence type="predicted"/>
<dbReference type="EMBL" id="CP005748">
    <property type="protein sequence ID" value="AHH11257.1"/>
    <property type="molecule type" value="Genomic_DNA"/>
</dbReference>
<name>W5SWJ5_9SPIR</name>
<gene>
    <name evidence="1" type="ORF">BCO_0900068</name>
</gene>
<sequence>MLITVDSKFPGARDQLKFSIKIIMSFEENRALIRELFSFLISNLFKLKGGKKEARNI</sequence>
<accession>W5SWJ5</accession>
<geneLocation type="plasmid" evidence="1">
    <name>unnamed</name>
</geneLocation>
<organism evidence="1">
    <name type="scientific">Borrelia coriaceae ATCC 43381</name>
    <dbReference type="NCBI Taxonomy" id="1408429"/>
    <lineage>
        <taxon>Bacteria</taxon>
        <taxon>Pseudomonadati</taxon>
        <taxon>Spirochaetota</taxon>
        <taxon>Spirochaetia</taxon>
        <taxon>Spirochaetales</taxon>
        <taxon>Borreliaceae</taxon>
        <taxon>Borrelia</taxon>
    </lineage>
</organism>
<dbReference type="AlphaFoldDB" id="W5SWJ5"/>
<reference evidence="1" key="1">
    <citation type="submission" date="2013-04" db="EMBL/GenBank/DDBJ databases">
        <title>Comparative Genomics of Relapsing Fever Spirochetes.</title>
        <authorList>
            <person name="Schwan T.G."/>
            <person name="Raffel S.J."/>
            <person name="Porcella S.F."/>
            <person name="Martens C.A."/>
            <person name="Bruno D.P."/>
            <person name="Ricklefs S.M."/>
            <person name="Barbian K.B."/>
        </authorList>
    </citation>
    <scope>NUCLEOTIDE SEQUENCE</scope>
    <source>
        <strain evidence="1">Co53</strain>
        <plasmid evidence="1">unnamed</plasmid>
    </source>
</reference>
<evidence type="ECO:0000313" key="1">
    <source>
        <dbReference type="EMBL" id="AHH11257.1"/>
    </source>
</evidence>
<dbReference type="HOGENOM" id="CLU_2987558_0_0_12"/>